<name>A0A975HDL5_9SPHN</name>
<sequence length="237" mass="26708">MDKREYGITPRNRVRRRRERAHYDVETVHAILDASLLCHVSYVIDGQPYATPTSFWREGEMLFWHASSASRMLRAQAEGIEVCLTVAHVDSLVLARSAFGHSINYRSAMIFGRAELIRDPAEKRAVLDRFVDRFFPGRSALIRAPSGQELKATGVLRMRIDSAVAKIRALPVKDDEPDHALPVWAGLIPVRQIVERAEPCERLDPAIAEGTDIAEYHPGRALDDIVAATHRAWYGKD</sequence>
<accession>A0A975HDL5</accession>
<gene>
    <name evidence="1" type="ORF">HRJ34_25015</name>
</gene>
<dbReference type="EMBL" id="CP059319">
    <property type="protein sequence ID" value="QTH21541.1"/>
    <property type="molecule type" value="Genomic_DNA"/>
</dbReference>
<dbReference type="RefSeq" id="WP_208632767.1">
    <property type="nucleotide sequence ID" value="NZ_CP059319.1"/>
</dbReference>
<reference evidence="1" key="2">
    <citation type="submission" date="2021-04" db="EMBL/GenBank/DDBJ databases">
        <title>Isolation and genomic analysis of the ibuprofen-degrading bacterium Sphingomonas strain MPO218.</title>
        <authorList>
            <person name="Aulestia M."/>
            <person name="Flores A."/>
            <person name="Mangas E.L."/>
            <person name="Perez-Pulido A.J."/>
            <person name="Santero E."/>
            <person name="Camacho E.M."/>
        </authorList>
    </citation>
    <scope>NUCLEOTIDE SEQUENCE</scope>
    <source>
        <strain evidence="1">MPO218</strain>
    </source>
</reference>
<dbReference type="AlphaFoldDB" id="A0A975HDL5"/>
<dbReference type="PANTHER" id="PTHR34071:SF2">
    <property type="entry name" value="FLAVIN-NUCLEOTIDE-BINDING PROTEIN"/>
    <property type="match status" value="1"/>
</dbReference>
<protein>
    <submittedName>
        <fullName evidence="1">Pyridoxamine 5'-phosphate oxidase family protein</fullName>
    </submittedName>
</protein>
<dbReference type="InterPro" id="IPR012349">
    <property type="entry name" value="Split_barrel_FMN-bd"/>
</dbReference>
<proteinExistence type="predicted"/>
<dbReference type="InterPro" id="IPR024747">
    <property type="entry name" value="Pyridox_Oxase-rel"/>
</dbReference>
<dbReference type="Gene3D" id="2.30.110.10">
    <property type="entry name" value="Electron Transport, Fmn-binding Protein, Chain A"/>
    <property type="match status" value="1"/>
</dbReference>
<dbReference type="PANTHER" id="PTHR34071">
    <property type="entry name" value="5-NITROIMIDAZOLE ANTIBIOTICS RESISTANCE PROTEIN, NIMA-FAMILY-RELATED PROTEIN-RELATED"/>
    <property type="match status" value="1"/>
</dbReference>
<dbReference type="Proteomes" id="UP000664914">
    <property type="component" value="Chromosome"/>
</dbReference>
<reference evidence="1" key="1">
    <citation type="submission" date="2020-07" db="EMBL/GenBank/DDBJ databases">
        <authorList>
            <person name="Camacho E."/>
        </authorList>
    </citation>
    <scope>NUCLEOTIDE SEQUENCE</scope>
    <source>
        <strain evidence="1">MPO218</strain>
    </source>
</reference>
<dbReference type="SUPFAM" id="SSF50475">
    <property type="entry name" value="FMN-binding split barrel"/>
    <property type="match status" value="1"/>
</dbReference>
<evidence type="ECO:0000313" key="2">
    <source>
        <dbReference type="Proteomes" id="UP000664914"/>
    </source>
</evidence>
<organism evidence="1 2">
    <name type="scientific">Rhizorhabdus wittichii</name>
    <dbReference type="NCBI Taxonomy" id="160791"/>
    <lineage>
        <taxon>Bacteria</taxon>
        <taxon>Pseudomonadati</taxon>
        <taxon>Pseudomonadota</taxon>
        <taxon>Alphaproteobacteria</taxon>
        <taxon>Sphingomonadales</taxon>
        <taxon>Sphingomonadaceae</taxon>
        <taxon>Rhizorhabdus</taxon>
    </lineage>
</organism>
<evidence type="ECO:0000313" key="1">
    <source>
        <dbReference type="EMBL" id="QTH21541.1"/>
    </source>
</evidence>
<dbReference type="Pfam" id="PF12900">
    <property type="entry name" value="Pyridox_ox_2"/>
    <property type="match status" value="1"/>
</dbReference>